<keyword evidence="5 12" id="KW-0552">Olfaction</keyword>
<feature type="transmembrane region" description="Helical" evidence="12">
    <location>
        <begin position="138"/>
        <end position="156"/>
    </location>
</feature>
<keyword evidence="14" id="KW-1185">Reference proteome</keyword>
<evidence type="ECO:0000256" key="9">
    <source>
        <dbReference type="ARBA" id="ARBA00023170"/>
    </source>
</evidence>
<dbReference type="PRINTS" id="PR00237">
    <property type="entry name" value="GPCRRHODOPSN"/>
</dbReference>
<dbReference type="FunFam" id="1.20.1070.10:FF:000005">
    <property type="entry name" value="Olfactory receptor"/>
    <property type="match status" value="1"/>
</dbReference>
<evidence type="ECO:0000256" key="5">
    <source>
        <dbReference type="ARBA" id="ARBA00022725"/>
    </source>
</evidence>
<feature type="domain" description="G-protein coupled receptors family 1 profile" evidence="13">
    <location>
        <begin position="77"/>
        <end position="325"/>
    </location>
</feature>
<feature type="transmembrane region" description="Helical" evidence="12">
    <location>
        <begin position="61"/>
        <end position="84"/>
    </location>
</feature>
<dbReference type="GeneID" id="101343842"/>
<evidence type="ECO:0000256" key="3">
    <source>
        <dbReference type="ARBA" id="ARBA00022606"/>
    </source>
</evidence>
<dbReference type="GO" id="GO:0004930">
    <property type="term" value="F:G protein-coupled receptor activity"/>
    <property type="evidence" value="ECO:0007669"/>
    <property type="project" value="UniProtKB-KW"/>
</dbReference>
<keyword evidence="4 11" id="KW-0812">Transmembrane</keyword>
<dbReference type="STRING" id="127582.A0A2Y9FVC3"/>
<name>A0A2Y9FVC3_TRIMA</name>
<keyword evidence="10 11" id="KW-0807">Transducer</keyword>
<keyword evidence="9 11" id="KW-0675">Receptor</keyword>
<evidence type="ECO:0000313" key="15">
    <source>
        <dbReference type="RefSeq" id="XP_012409847.2"/>
    </source>
</evidence>
<evidence type="ECO:0000256" key="7">
    <source>
        <dbReference type="ARBA" id="ARBA00023040"/>
    </source>
</evidence>
<feature type="transmembrane region" description="Helical" evidence="12">
    <location>
        <begin position="96"/>
        <end position="118"/>
    </location>
</feature>
<keyword evidence="2 12" id="KW-1003">Cell membrane</keyword>
<dbReference type="AlphaFoldDB" id="A0A2Y9FVC3"/>
<evidence type="ECO:0000256" key="6">
    <source>
        <dbReference type="ARBA" id="ARBA00022989"/>
    </source>
</evidence>
<dbReference type="RefSeq" id="XP_012409847.2">
    <property type="nucleotide sequence ID" value="XM_012554393.2"/>
</dbReference>
<evidence type="ECO:0000256" key="4">
    <source>
        <dbReference type="ARBA" id="ARBA00022692"/>
    </source>
</evidence>
<evidence type="ECO:0000259" key="13">
    <source>
        <dbReference type="PROSITE" id="PS50262"/>
    </source>
</evidence>
<evidence type="ECO:0000256" key="2">
    <source>
        <dbReference type="ARBA" id="ARBA00022475"/>
    </source>
</evidence>
<accession>A0A2Y9FVC3</accession>
<sequence>MEYLNNPINYLDPMDIYRTLNPVTAEYIIFSKAHGMLTKITYILSHETSLKGLFRYPKLEIVLFIVSLVMYLVTLLGNNTLILITIRDSRLHTPVYLFLGNISFMDICYTSASIPTLLVNLLSSQKMIVFSGCALQMYLSLAMGSTECVLLAVMAYDRYVAICNPLRYSIIMQAGLCAQMASVSWDTGCLTALLETSFALQVPLCGNLIDHFTCEILAVLKLACTSSLLMDMIMLVISMLLLPIPVLLIFISYVFILSPMLRISSAEGRNKAFSTCGAHLTVVILYHGAALSMYLKPSSSNSREIDKIISLLYGVLTPMLNPIIYSLRNREVRDAVKKLLGKIRLYQTHENL</sequence>
<dbReference type="GO" id="GO:0004984">
    <property type="term" value="F:olfactory receptor activity"/>
    <property type="evidence" value="ECO:0007669"/>
    <property type="project" value="InterPro"/>
</dbReference>
<feature type="transmembrane region" description="Helical" evidence="12">
    <location>
        <begin position="308"/>
        <end position="327"/>
    </location>
</feature>
<dbReference type="InParanoid" id="A0A2Y9FVC3"/>
<dbReference type="Pfam" id="PF13853">
    <property type="entry name" value="7tm_4"/>
    <property type="match status" value="1"/>
</dbReference>
<dbReference type="InterPro" id="IPR017452">
    <property type="entry name" value="GPCR_Rhodpsn_7TM"/>
</dbReference>
<comment type="subcellular location">
    <subcellularLocation>
        <location evidence="1 12">Cell membrane</location>
        <topology evidence="1 12">Multi-pass membrane protein</topology>
    </subcellularLocation>
</comment>
<dbReference type="InterPro" id="IPR000725">
    <property type="entry name" value="Olfact_rcpt"/>
</dbReference>
<dbReference type="InterPro" id="IPR000276">
    <property type="entry name" value="GPCR_Rhodpsn"/>
</dbReference>
<dbReference type="PANTHER" id="PTHR26453">
    <property type="entry name" value="OLFACTORY RECEPTOR"/>
    <property type="match status" value="1"/>
</dbReference>
<dbReference type="SUPFAM" id="SSF81321">
    <property type="entry name" value="Family A G protein-coupled receptor-like"/>
    <property type="match status" value="1"/>
</dbReference>
<dbReference type="Gene3D" id="1.20.1070.10">
    <property type="entry name" value="Rhodopsin 7-helix transmembrane proteins"/>
    <property type="match status" value="1"/>
</dbReference>
<dbReference type="KEGG" id="tmu:101343842"/>
<dbReference type="PROSITE" id="PS50262">
    <property type="entry name" value="G_PROTEIN_RECEP_F1_2"/>
    <property type="match status" value="1"/>
</dbReference>
<protein>
    <recommendedName>
        <fullName evidence="12">Olfactory receptor</fullName>
    </recommendedName>
</protein>
<evidence type="ECO:0000256" key="11">
    <source>
        <dbReference type="RuleBase" id="RU000688"/>
    </source>
</evidence>
<dbReference type="PROSITE" id="PS00237">
    <property type="entry name" value="G_PROTEIN_RECEP_F1_1"/>
    <property type="match status" value="1"/>
</dbReference>
<dbReference type="PRINTS" id="PR00245">
    <property type="entry name" value="OLFACTORYR"/>
</dbReference>
<evidence type="ECO:0000256" key="10">
    <source>
        <dbReference type="ARBA" id="ARBA00023224"/>
    </source>
</evidence>
<keyword evidence="7 11" id="KW-0297">G-protein coupled receptor</keyword>
<gene>
    <name evidence="15" type="primary">LOC101343842</name>
</gene>
<dbReference type="FunCoup" id="A0A2Y9FVC3">
    <property type="interactions" value="390"/>
</dbReference>
<dbReference type="Proteomes" id="UP000248480">
    <property type="component" value="Unplaced"/>
</dbReference>
<comment type="similarity">
    <text evidence="11">Belongs to the G-protein coupled receptor 1 family.</text>
</comment>
<keyword evidence="3 12" id="KW-0716">Sensory transduction</keyword>
<evidence type="ECO:0000256" key="1">
    <source>
        <dbReference type="ARBA" id="ARBA00004651"/>
    </source>
</evidence>
<keyword evidence="8 12" id="KW-0472">Membrane</keyword>
<feature type="transmembrane region" description="Helical" evidence="12">
    <location>
        <begin position="277"/>
        <end position="296"/>
    </location>
</feature>
<evidence type="ECO:0000313" key="14">
    <source>
        <dbReference type="Proteomes" id="UP000248480"/>
    </source>
</evidence>
<proteinExistence type="inferred from homology"/>
<dbReference type="GO" id="GO:0005886">
    <property type="term" value="C:plasma membrane"/>
    <property type="evidence" value="ECO:0007669"/>
    <property type="project" value="UniProtKB-SubCell"/>
</dbReference>
<evidence type="ECO:0000256" key="12">
    <source>
        <dbReference type="RuleBase" id="RU363047"/>
    </source>
</evidence>
<organism evidence="14 15">
    <name type="scientific">Trichechus manatus latirostris</name>
    <name type="common">Florida manatee</name>
    <dbReference type="NCBI Taxonomy" id="127582"/>
    <lineage>
        <taxon>Eukaryota</taxon>
        <taxon>Metazoa</taxon>
        <taxon>Chordata</taxon>
        <taxon>Craniata</taxon>
        <taxon>Vertebrata</taxon>
        <taxon>Euteleostomi</taxon>
        <taxon>Mammalia</taxon>
        <taxon>Eutheria</taxon>
        <taxon>Afrotheria</taxon>
        <taxon>Sirenia</taxon>
        <taxon>Trichechidae</taxon>
        <taxon>Trichechus</taxon>
    </lineage>
</organism>
<keyword evidence="6 12" id="KW-1133">Transmembrane helix</keyword>
<evidence type="ECO:0000256" key="8">
    <source>
        <dbReference type="ARBA" id="ARBA00023136"/>
    </source>
</evidence>
<feature type="transmembrane region" description="Helical" evidence="12">
    <location>
        <begin position="232"/>
        <end position="256"/>
    </location>
</feature>
<reference evidence="15" key="1">
    <citation type="submission" date="2025-08" db="UniProtKB">
        <authorList>
            <consortium name="RefSeq"/>
        </authorList>
    </citation>
    <scope>IDENTIFICATION</scope>
</reference>